<dbReference type="AlphaFoldDB" id="A0A1I2J204"/>
<evidence type="ECO:0000259" key="1">
    <source>
        <dbReference type="PROSITE" id="PS50035"/>
    </source>
</evidence>
<dbReference type="GO" id="GO:0032049">
    <property type="term" value="P:cardiolipin biosynthetic process"/>
    <property type="evidence" value="ECO:0007669"/>
    <property type="project" value="UniProtKB-ARBA"/>
</dbReference>
<dbReference type="Pfam" id="PF13091">
    <property type="entry name" value="PLDc_2"/>
    <property type="match status" value="2"/>
</dbReference>
<feature type="domain" description="PLD phosphodiesterase" evidence="1">
    <location>
        <begin position="311"/>
        <end position="338"/>
    </location>
</feature>
<dbReference type="STRING" id="1798228.SAMN05216574_114122"/>
<dbReference type="CDD" id="cd09110">
    <property type="entry name" value="PLDc_CLS_1"/>
    <property type="match status" value="1"/>
</dbReference>
<organism evidence="2 3">
    <name type="scientific">Blastococcus tunisiensis</name>
    <dbReference type="NCBI Taxonomy" id="1798228"/>
    <lineage>
        <taxon>Bacteria</taxon>
        <taxon>Bacillati</taxon>
        <taxon>Actinomycetota</taxon>
        <taxon>Actinomycetes</taxon>
        <taxon>Geodermatophilales</taxon>
        <taxon>Geodermatophilaceae</taxon>
        <taxon>Blastococcus</taxon>
    </lineage>
</organism>
<dbReference type="EMBL" id="FOND01000014">
    <property type="protein sequence ID" value="SFF47287.1"/>
    <property type="molecule type" value="Genomic_DNA"/>
</dbReference>
<evidence type="ECO:0000313" key="2">
    <source>
        <dbReference type="EMBL" id="SFF47287.1"/>
    </source>
</evidence>
<name>A0A1I2J204_9ACTN</name>
<dbReference type="OrthoDB" id="9762009at2"/>
<dbReference type="PROSITE" id="PS50035">
    <property type="entry name" value="PLD"/>
    <property type="match status" value="1"/>
</dbReference>
<protein>
    <submittedName>
        <fullName evidence="2">Cardiolipin synthase</fullName>
    </submittedName>
</protein>
<sequence>MATAPPSAVPQVSAAPRAALEAMLGVPFTDGNTVDVLRDGDQTFRALLSAVTGATRSIDLLWFAWRESTIGEELADALAGRAADGVRVRVLLDAYGGRHIARGSLDRLRRSGCEVLFYRPMPSGRPTVWNLRTHRRVLVSDEVVGLTGGTGVAEPWTGSGRSPGHWRDTAFRVRGPAVAGLRAAFAGPWLRARARAGGYRPISAADRFPPPGTGGGSAVQVLRPSSAPGWNDAALAIAVLLATARDRVRVASPYVRLPDWLEDLVCATSRRGVEVQLLVSGPHVEKPSVHLQGEHGFRPLLDAGVQIWRYQPALLHAKVVTVDGELAMGGTTNLDVRSLALNEQVCLLVQDRTVVATLDRHFDEDLTASVRVDPARWRSRGMGQRVLETAADLAGRPLRGWSGAGLAGRHP</sequence>
<gene>
    <name evidence="2" type="ORF">SAMN05216574_114122</name>
</gene>
<keyword evidence="3" id="KW-1185">Reference proteome</keyword>
<dbReference type="GO" id="GO:0030572">
    <property type="term" value="F:phosphatidyltransferase activity"/>
    <property type="evidence" value="ECO:0007669"/>
    <property type="project" value="UniProtKB-ARBA"/>
</dbReference>
<dbReference type="InterPro" id="IPR001736">
    <property type="entry name" value="PLipase_D/transphosphatidylase"/>
</dbReference>
<dbReference type="InterPro" id="IPR025202">
    <property type="entry name" value="PLD-like_dom"/>
</dbReference>
<dbReference type="RefSeq" id="WP_092201499.1">
    <property type="nucleotide sequence ID" value="NZ_FOND01000014.1"/>
</dbReference>
<proteinExistence type="predicted"/>
<dbReference type="PANTHER" id="PTHR21248">
    <property type="entry name" value="CARDIOLIPIN SYNTHASE"/>
    <property type="match status" value="1"/>
</dbReference>
<dbReference type="CDD" id="cd09112">
    <property type="entry name" value="PLDc_CLS_2"/>
    <property type="match status" value="1"/>
</dbReference>
<dbReference type="PANTHER" id="PTHR21248:SF22">
    <property type="entry name" value="PHOSPHOLIPASE D"/>
    <property type="match status" value="1"/>
</dbReference>
<dbReference type="Gene3D" id="3.30.870.10">
    <property type="entry name" value="Endonuclease Chain A"/>
    <property type="match status" value="2"/>
</dbReference>
<reference evidence="3" key="1">
    <citation type="submission" date="2016-10" db="EMBL/GenBank/DDBJ databases">
        <authorList>
            <person name="Varghese N."/>
            <person name="Submissions S."/>
        </authorList>
    </citation>
    <scope>NUCLEOTIDE SEQUENCE [LARGE SCALE GENOMIC DNA]</scope>
    <source>
        <strain evidence="3">DSM 46838</strain>
    </source>
</reference>
<evidence type="ECO:0000313" key="3">
    <source>
        <dbReference type="Proteomes" id="UP000198589"/>
    </source>
</evidence>
<dbReference type="Proteomes" id="UP000198589">
    <property type="component" value="Unassembled WGS sequence"/>
</dbReference>
<accession>A0A1I2J204</accession>
<dbReference type="SUPFAM" id="SSF56024">
    <property type="entry name" value="Phospholipase D/nuclease"/>
    <property type="match status" value="2"/>
</dbReference>